<evidence type="ECO:0000313" key="3">
    <source>
        <dbReference type="Proteomes" id="UP000002194"/>
    </source>
</evidence>
<dbReference type="EnsemblBacteria" id="AAS95775">
    <property type="protein sequence ID" value="AAS95775"/>
    <property type="gene ID" value="DVU_1297"/>
</dbReference>
<feature type="region of interest" description="Disordered" evidence="1">
    <location>
        <begin position="9"/>
        <end position="30"/>
    </location>
</feature>
<reference evidence="2 3" key="1">
    <citation type="journal article" date="2004" name="Nat. Biotechnol.">
        <title>The genome sequence of the anaerobic, sulfate-reducing bacterium Desulfovibrio vulgaris Hildenborough.</title>
        <authorList>
            <person name="Heidelberg J.F."/>
            <person name="Seshadri R."/>
            <person name="Haveman S.A."/>
            <person name="Hemme C.L."/>
            <person name="Paulsen I.T."/>
            <person name="Kolonay J.F."/>
            <person name="Eisen J.A."/>
            <person name="Ward N."/>
            <person name="Methe B."/>
            <person name="Brinkac L.M."/>
            <person name="Daugherty S.C."/>
            <person name="Deboy R.T."/>
            <person name="Dodson R.J."/>
            <person name="Durkin A.S."/>
            <person name="Madupu R."/>
            <person name="Nelson W.C."/>
            <person name="Sullivan S.A."/>
            <person name="Fouts D."/>
            <person name="Haft D.H."/>
            <person name="Selengut J."/>
            <person name="Peterson J.D."/>
            <person name="Davidsen T.M."/>
            <person name="Zafar N."/>
            <person name="Zhou L."/>
            <person name="Radune D."/>
            <person name="Dimitrov G."/>
            <person name="Hance M."/>
            <person name="Tran K."/>
            <person name="Khouri H."/>
            <person name="Gill J."/>
            <person name="Utterback T.R."/>
            <person name="Feldblyum T.V."/>
            <person name="Wall J.D."/>
            <person name="Voordouw G."/>
            <person name="Fraser C.M."/>
        </authorList>
    </citation>
    <scope>NUCLEOTIDE SEQUENCE [LARGE SCALE GENOMIC DNA]</scope>
    <source>
        <strain evidence="3">ATCC 29579 / DSM 644 / NCIMB 8303 / VKM B-1760 / Hildenborough</strain>
    </source>
</reference>
<dbReference type="HOGENOM" id="CLU_3117209_0_0_7"/>
<evidence type="ECO:0000313" key="2">
    <source>
        <dbReference type="EMBL" id="AAS95775.1"/>
    </source>
</evidence>
<dbReference type="STRING" id="882.DVU_1297"/>
<dbReference type="KEGG" id="dvu:DVU_1297"/>
<gene>
    <name evidence="2" type="ordered locus">DVU_1297</name>
</gene>
<protein>
    <submittedName>
        <fullName evidence="2">Uncharacterized protein</fullName>
    </submittedName>
</protein>
<evidence type="ECO:0000256" key="1">
    <source>
        <dbReference type="SAM" id="MobiDB-lite"/>
    </source>
</evidence>
<accession>Q72CI6</accession>
<keyword evidence="3" id="KW-1185">Reference proteome</keyword>
<name>Q72CI6_NITV2</name>
<dbReference type="PaxDb" id="882-DVU_1297"/>
<dbReference type="AlphaFoldDB" id="Q72CI6"/>
<sequence length="50" mass="5623">MIPSCEKIYKMSSGKARKSERTAKGTMNKGPITCIRRASSRLERMAGTFR</sequence>
<dbReference type="Proteomes" id="UP000002194">
    <property type="component" value="Chromosome"/>
</dbReference>
<organism evidence="2 3">
    <name type="scientific">Nitratidesulfovibrio vulgaris (strain ATCC 29579 / DSM 644 / CCUG 34227 / NCIMB 8303 / VKM B-1760 / Hildenborough)</name>
    <name type="common">Desulfovibrio vulgaris</name>
    <dbReference type="NCBI Taxonomy" id="882"/>
    <lineage>
        <taxon>Bacteria</taxon>
        <taxon>Pseudomonadati</taxon>
        <taxon>Thermodesulfobacteriota</taxon>
        <taxon>Desulfovibrionia</taxon>
        <taxon>Desulfovibrionales</taxon>
        <taxon>Desulfovibrionaceae</taxon>
        <taxon>Nitratidesulfovibrio</taxon>
    </lineage>
</organism>
<dbReference type="EMBL" id="AE017285">
    <property type="protein sequence ID" value="AAS95775.1"/>
    <property type="molecule type" value="Genomic_DNA"/>
</dbReference>
<proteinExistence type="predicted"/>